<dbReference type="InterPro" id="IPR026444">
    <property type="entry name" value="Secre_tail"/>
</dbReference>
<sequence length="722" mass="76258">MKKLKLLESATFVLGFLLSIGAANAQTKIWGVGAPNGQAAAEFQVPFIQTTTAGSYSATDWTALTINESDGATLPGNAYWVRNTTGLSQGAYAANMDVATSASLANGVALFDSDFMDNAGTVGAFGTGISPSGHKGELISPVIDLSTAADSAIVVSFYSYYRPFQLAELSLSISTDDGTTWGTPTSLQTLQPTAVNAAVEGMVRAIFPTVTTGVANLTQCRLKFTFDGEYYYSIIDDIVIEMAPDYDIAIGLPDADGATYYSIGNVVRTGNNAHNPIVNIDPSDLGEWLWGAKVVNHGWKTILPTAFPRLMCSIDFEDGLTGAVTPAVYLDTIMADPTDSVATGDRDGLGLVDYLRDLDFIMGNGAGVYTVTCWADHDGLDGTTSNDTIRYSFVITDDQATGSHYISKARVSNTDGRVFAGARIFPGGAPHTAFEYGSVYYFPKGTTDNIVIDSVDFRYYVPASFTGASTQTSFVNIYQYVDGSGGGVANGFITGEELTQVGIGTMTINGLGTTVANGDYGLAVARNFVDASTGGPMGALADGGFYYISVLTQPALAGGVATFEFEDVPIHGVDRLNYAMNIGTTTSATPVAMSTMQVVDAAGTSNWYGGFSGYDEVPSIGIHLGTTALVTGNSTVFKAENGTLNVYPNPTSEQLNIEVTYDAPIDVKYVMTDVSGRVIYVEQSKNVTSEVQRIDVSALTAGVYFITAETAEGVSTNRFIKK</sequence>
<keyword evidence="1" id="KW-0732">Signal</keyword>
<proteinExistence type="predicted"/>
<feature type="chain" id="PRO_5027977714" description="Secretion system C-terminal sorting domain-containing protein" evidence="1">
    <location>
        <begin position="26"/>
        <end position="722"/>
    </location>
</feature>
<evidence type="ECO:0000313" key="3">
    <source>
        <dbReference type="EMBL" id="CAA6825035.1"/>
    </source>
</evidence>
<organism evidence="3">
    <name type="scientific">uncultured Aureispira sp</name>
    <dbReference type="NCBI Taxonomy" id="1331704"/>
    <lineage>
        <taxon>Bacteria</taxon>
        <taxon>Pseudomonadati</taxon>
        <taxon>Bacteroidota</taxon>
        <taxon>Saprospiria</taxon>
        <taxon>Saprospirales</taxon>
        <taxon>Saprospiraceae</taxon>
        <taxon>Aureispira</taxon>
        <taxon>environmental samples</taxon>
    </lineage>
</organism>
<reference evidence="3" key="1">
    <citation type="submission" date="2020-01" db="EMBL/GenBank/DDBJ databases">
        <authorList>
            <person name="Meier V. D."/>
            <person name="Meier V D."/>
        </authorList>
    </citation>
    <scope>NUCLEOTIDE SEQUENCE</scope>
    <source>
        <strain evidence="3">HLG_WM_MAG_10</strain>
    </source>
</reference>
<feature type="domain" description="Secretion system C-terminal sorting" evidence="2">
    <location>
        <begin position="646"/>
        <end position="720"/>
    </location>
</feature>
<feature type="signal peptide" evidence="1">
    <location>
        <begin position="1"/>
        <end position="25"/>
    </location>
</feature>
<evidence type="ECO:0000256" key="1">
    <source>
        <dbReference type="SAM" id="SignalP"/>
    </source>
</evidence>
<gene>
    <name evidence="3" type="ORF">HELGO_WM20097</name>
</gene>
<name>A0A6S6U027_9BACT</name>
<evidence type="ECO:0000259" key="2">
    <source>
        <dbReference type="Pfam" id="PF18962"/>
    </source>
</evidence>
<accession>A0A6S6U027</accession>
<dbReference type="AlphaFoldDB" id="A0A6S6U027"/>
<dbReference type="NCBIfam" id="TIGR04183">
    <property type="entry name" value="Por_Secre_tail"/>
    <property type="match status" value="1"/>
</dbReference>
<dbReference type="Pfam" id="PF18962">
    <property type="entry name" value="Por_Secre_tail"/>
    <property type="match status" value="1"/>
</dbReference>
<protein>
    <recommendedName>
        <fullName evidence="2">Secretion system C-terminal sorting domain-containing protein</fullName>
    </recommendedName>
</protein>
<dbReference type="EMBL" id="CACVAQ010000356">
    <property type="protein sequence ID" value="CAA6825035.1"/>
    <property type="molecule type" value="Genomic_DNA"/>
</dbReference>